<evidence type="ECO:0000256" key="3">
    <source>
        <dbReference type="ARBA" id="ARBA00022777"/>
    </source>
</evidence>
<dbReference type="PANTHER" id="PTHR34383">
    <property type="entry name" value="POLYPHOSPHATE:AMP PHOSPHOTRANSFERASE-RELATED"/>
    <property type="match status" value="1"/>
</dbReference>
<evidence type="ECO:0000256" key="2">
    <source>
        <dbReference type="ARBA" id="ARBA00022679"/>
    </source>
</evidence>
<keyword evidence="2" id="KW-0808">Transferase</keyword>
<keyword evidence="6" id="KW-1185">Reference proteome</keyword>
<dbReference type="EMBL" id="JBHRVA010000003">
    <property type="protein sequence ID" value="MFC3303891.1"/>
    <property type="molecule type" value="Genomic_DNA"/>
</dbReference>
<dbReference type="InterPro" id="IPR022488">
    <property type="entry name" value="PPK2-related"/>
</dbReference>
<reference evidence="6" key="1">
    <citation type="journal article" date="2019" name="Int. J. Syst. Evol. Microbiol.">
        <title>The Global Catalogue of Microorganisms (GCM) 10K type strain sequencing project: providing services to taxonomists for standard genome sequencing and annotation.</title>
        <authorList>
            <consortium name="The Broad Institute Genomics Platform"/>
            <consortium name="The Broad Institute Genome Sequencing Center for Infectious Disease"/>
            <person name="Wu L."/>
            <person name="Ma J."/>
        </authorList>
    </citation>
    <scope>NUCLEOTIDE SEQUENCE [LARGE SCALE GENOMIC DNA]</scope>
    <source>
        <strain evidence="6">KCTC 22245</strain>
    </source>
</reference>
<evidence type="ECO:0000313" key="5">
    <source>
        <dbReference type="EMBL" id="MFC3303891.1"/>
    </source>
</evidence>
<gene>
    <name evidence="5" type="ORF">ACFONP_14255</name>
</gene>
<sequence>MAKNQPECAHVQEALIARPGEAFALQDRPTRDKDLFPDKDDAAASVAADAVKIDELQDRLYAEGSRALLLVLQGMDTAGKSGTIKSVFQATSPLGMTVKAFKKPSAEEMARDYLWRVHNAVPRKGFIGIFDRSQYEDVLVVKVRSLAPAEEIEKRYDQINAFEEHLTQNGVTIIKCMLYISREEQGERLRDRLEKPHKRWKFNPGDLDDRQNWDDFMAAYETMVQRCSTPHAPWYVVPSESKTRRNALVGRLVRGVLEDMNPQHPDPGHRLSEFVID</sequence>
<protein>
    <submittedName>
        <fullName evidence="5">PPK2 family polyphosphate kinase</fullName>
    </submittedName>
</protein>
<organism evidence="5 6">
    <name type="scientific">Parvularcula lutaonensis</name>
    <dbReference type="NCBI Taxonomy" id="491923"/>
    <lineage>
        <taxon>Bacteria</taxon>
        <taxon>Pseudomonadati</taxon>
        <taxon>Pseudomonadota</taxon>
        <taxon>Alphaproteobacteria</taxon>
        <taxon>Parvularculales</taxon>
        <taxon>Parvularculaceae</taxon>
        <taxon>Parvularcula</taxon>
    </lineage>
</organism>
<name>A0ABV7MI04_9PROT</name>
<dbReference type="PANTHER" id="PTHR34383:SF3">
    <property type="entry name" value="POLYPHOSPHATE:AMP PHOSPHOTRANSFERASE"/>
    <property type="match status" value="1"/>
</dbReference>
<dbReference type="GO" id="GO:0016301">
    <property type="term" value="F:kinase activity"/>
    <property type="evidence" value="ECO:0007669"/>
    <property type="project" value="UniProtKB-KW"/>
</dbReference>
<evidence type="ECO:0000313" key="6">
    <source>
        <dbReference type="Proteomes" id="UP001595607"/>
    </source>
</evidence>
<dbReference type="InterPro" id="IPR022300">
    <property type="entry name" value="PPK2-rel_1"/>
</dbReference>
<keyword evidence="3 5" id="KW-0418">Kinase</keyword>
<dbReference type="Proteomes" id="UP001595607">
    <property type="component" value="Unassembled WGS sequence"/>
</dbReference>
<evidence type="ECO:0000256" key="1">
    <source>
        <dbReference type="ARBA" id="ARBA00009924"/>
    </source>
</evidence>
<dbReference type="SUPFAM" id="SSF52540">
    <property type="entry name" value="P-loop containing nucleoside triphosphate hydrolases"/>
    <property type="match status" value="1"/>
</dbReference>
<comment type="similarity">
    <text evidence="1">Belongs to the polyphosphate kinase 2 (PPK2) family. Class I subfamily.</text>
</comment>
<dbReference type="Pfam" id="PF03976">
    <property type="entry name" value="PPK2"/>
    <property type="match status" value="1"/>
</dbReference>
<dbReference type="RefSeq" id="WP_189576850.1">
    <property type="nucleotide sequence ID" value="NZ_BMXU01000002.1"/>
</dbReference>
<accession>A0ABV7MI04</accession>
<evidence type="ECO:0000259" key="4">
    <source>
        <dbReference type="Pfam" id="PF03976"/>
    </source>
</evidence>
<dbReference type="InterPro" id="IPR016898">
    <property type="entry name" value="Polyphosphate_phosphotransfera"/>
</dbReference>
<feature type="domain" description="Polyphosphate kinase-2-related" evidence="4">
    <location>
        <begin position="38"/>
        <end position="264"/>
    </location>
</feature>
<dbReference type="InterPro" id="IPR027417">
    <property type="entry name" value="P-loop_NTPase"/>
</dbReference>
<dbReference type="NCBIfam" id="TIGR03709">
    <property type="entry name" value="PPK2_rel_1"/>
    <property type="match status" value="1"/>
</dbReference>
<dbReference type="PIRSF" id="PIRSF028756">
    <property type="entry name" value="PPK2_prd"/>
    <property type="match status" value="1"/>
</dbReference>
<comment type="caution">
    <text evidence="5">The sequence shown here is derived from an EMBL/GenBank/DDBJ whole genome shotgun (WGS) entry which is preliminary data.</text>
</comment>
<dbReference type="Gene3D" id="3.40.50.300">
    <property type="entry name" value="P-loop containing nucleotide triphosphate hydrolases"/>
    <property type="match status" value="1"/>
</dbReference>
<proteinExistence type="inferred from homology"/>